<dbReference type="InterPro" id="IPR044722">
    <property type="entry name" value="SecA_SF2_C"/>
</dbReference>
<keyword evidence="16" id="KW-1185">Reference proteome</keyword>
<keyword evidence="9" id="KW-0040">ANK repeat</keyword>
<gene>
    <name evidence="15" type="ORF">LY90DRAFT_641798</name>
</gene>
<evidence type="ECO:0000256" key="10">
    <source>
        <dbReference type="SAM" id="Coils"/>
    </source>
</evidence>
<evidence type="ECO:0000259" key="14">
    <source>
        <dbReference type="PROSITE" id="PS51196"/>
    </source>
</evidence>
<dbReference type="SUPFAM" id="SSF52540">
    <property type="entry name" value="P-loop containing nucleoside triphosphate hydrolases"/>
    <property type="match status" value="2"/>
</dbReference>
<dbReference type="InterPro" id="IPR011130">
    <property type="entry name" value="SecA_preprotein_X-link_dom"/>
</dbReference>
<evidence type="ECO:0000313" key="15">
    <source>
        <dbReference type="EMBL" id="ORY64576.1"/>
    </source>
</evidence>
<dbReference type="InterPro" id="IPR011115">
    <property type="entry name" value="SecA_DEAD"/>
</dbReference>
<dbReference type="GO" id="GO:0017038">
    <property type="term" value="P:protein import"/>
    <property type="evidence" value="ECO:0007669"/>
    <property type="project" value="InterPro"/>
</dbReference>
<dbReference type="InterPro" id="IPR036770">
    <property type="entry name" value="Ankyrin_rpt-contain_sf"/>
</dbReference>
<dbReference type="InterPro" id="IPR036670">
    <property type="entry name" value="SecA_X-link_sf"/>
</dbReference>
<dbReference type="PROSITE" id="PS50297">
    <property type="entry name" value="ANK_REP_REGION"/>
    <property type="match status" value="2"/>
</dbReference>
<evidence type="ECO:0000256" key="9">
    <source>
        <dbReference type="PROSITE-ProRule" id="PRU00023"/>
    </source>
</evidence>
<dbReference type="InterPro" id="IPR000185">
    <property type="entry name" value="SecA"/>
</dbReference>
<evidence type="ECO:0000256" key="7">
    <source>
        <dbReference type="ARBA" id="ARBA00023010"/>
    </source>
</evidence>
<keyword evidence="7" id="KW-0811">Translocation</keyword>
<dbReference type="GO" id="GO:0005524">
    <property type="term" value="F:ATP binding"/>
    <property type="evidence" value="ECO:0007669"/>
    <property type="project" value="UniProtKB-KW"/>
</dbReference>
<dbReference type="InterPro" id="IPR031965">
    <property type="entry name" value="CBM26"/>
</dbReference>
<feature type="domain" description="SecA family profile" evidence="14">
    <location>
        <begin position="2365"/>
        <end position="2979"/>
    </location>
</feature>
<dbReference type="GO" id="GO:0016020">
    <property type="term" value="C:membrane"/>
    <property type="evidence" value="ECO:0007669"/>
    <property type="project" value="InterPro"/>
</dbReference>
<evidence type="ECO:0000259" key="13">
    <source>
        <dbReference type="PROSITE" id="PS51194"/>
    </source>
</evidence>
<dbReference type="SUPFAM" id="SSF48403">
    <property type="entry name" value="Ankyrin repeat"/>
    <property type="match status" value="3"/>
</dbReference>
<evidence type="ECO:0000256" key="6">
    <source>
        <dbReference type="ARBA" id="ARBA00022967"/>
    </source>
</evidence>
<dbReference type="Gene3D" id="3.40.50.300">
    <property type="entry name" value="P-loop containing nucleotide triphosphate hydrolases"/>
    <property type="match status" value="2"/>
</dbReference>
<evidence type="ECO:0000256" key="5">
    <source>
        <dbReference type="ARBA" id="ARBA00022927"/>
    </source>
</evidence>
<keyword evidence="10" id="KW-0175">Coiled coil</keyword>
<dbReference type="GO" id="GO:0006605">
    <property type="term" value="P:protein targeting"/>
    <property type="evidence" value="ECO:0007669"/>
    <property type="project" value="InterPro"/>
</dbReference>
<dbReference type="PANTHER" id="PTHR30612">
    <property type="entry name" value="SECA INNER MEMBRANE COMPONENT OF SEC PROTEIN SECRETION SYSTEM"/>
    <property type="match status" value="1"/>
</dbReference>
<dbReference type="PROSITE" id="PS50088">
    <property type="entry name" value="ANK_REPEAT"/>
    <property type="match status" value="2"/>
</dbReference>
<dbReference type="SMART" id="SM00248">
    <property type="entry name" value="ANK"/>
    <property type="match status" value="15"/>
</dbReference>
<dbReference type="PANTHER" id="PTHR30612:SF0">
    <property type="entry name" value="CHLOROPLAST PROTEIN-TRANSPORTING ATPASE"/>
    <property type="match status" value="1"/>
</dbReference>
<dbReference type="SMART" id="SM00957">
    <property type="entry name" value="SecA_DEAD"/>
    <property type="match status" value="1"/>
</dbReference>
<dbReference type="Gene3D" id="1.25.40.20">
    <property type="entry name" value="Ankyrin repeat-containing domain"/>
    <property type="match status" value="4"/>
</dbReference>
<proteinExistence type="predicted"/>
<evidence type="ECO:0000256" key="3">
    <source>
        <dbReference type="ARBA" id="ARBA00022741"/>
    </source>
</evidence>
<evidence type="ECO:0000313" key="16">
    <source>
        <dbReference type="Proteomes" id="UP000193920"/>
    </source>
</evidence>
<dbReference type="PROSITE" id="PS51196">
    <property type="entry name" value="SECA_MOTOR_DEAD"/>
    <property type="match status" value="1"/>
</dbReference>
<keyword evidence="5" id="KW-0653">Protein transport</keyword>
<evidence type="ECO:0000256" key="1">
    <source>
        <dbReference type="ARBA" id="ARBA00022448"/>
    </source>
</evidence>
<evidence type="ECO:0000256" key="4">
    <source>
        <dbReference type="ARBA" id="ARBA00022840"/>
    </source>
</evidence>
<evidence type="ECO:0000256" key="11">
    <source>
        <dbReference type="SAM" id="MobiDB-lite"/>
    </source>
</evidence>
<dbReference type="PRINTS" id="PR00906">
    <property type="entry name" value="SECA"/>
</dbReference>
<dbReference type="Pfam" id="PF16738">
    <property type="entry name" value="CBM26"/>
    <property type="match status" value="2"/>
</dbReference>
<comment type="caution">
    <text evidence="15">The sequence shown here is derived from an EMBL/GenBank/DDBJ whole genome shotgun (WGS) entry which is preliminary data.</text>
</comment>
<sequence length="3468" mass="402794">MWDNIIDGFGVTGGVYETFNRKTGLRYSRYSSILSIGSSAIMTGVNIYTGNYRGAFEEATSAGLGFFGSKYGGAILGSFGAGLGFDVALALGGSALLGSFIGGAIFAAVGIYFGGKLLSHIGKYIGGFIYDNFIERFTNNSIKAAEITGSGDTGGVEFIIPKIIPNFKDNFCFSDNLFISFKKYSTSTEQDILNLLNNKLLINGAKFKNMNEVFSTILNELSIGYLVDKKLPFISLNFNKDGLLYPIMDEYYKHTLVGCIITMLDYYLKCYVNGGFFKEEFIYEWQKTKNTDKFYLENNFINMKKYLLSIIGDKNEIAYESLNDMKASKNNQSQIFLSAFRIIGKIDNKISYYKNLILPKCYYDVEYDIDISPEFKASAYSDENKQKIIKDNEIYHKLMAFNVKTHMKLVPYFKPYFELLNIIIFCLHYLPNIQACGVFLNFSNSLINGNKKYMPNIPNIFPPLPVKKTIELDVSITMKDLIPIFSNVQKIILNKIISFRFLESKNRNDIKAMKINNESIEKEITKYVNEKKLKPLLDDNNSFLVDITNDEKLGINVVIGKFSEYLNYLVCYKVIKSCFILDDSIKSLKKGFNINDTYSFDLEKLIESKTLRELNIIANELINDHRSILNKTRKIIIEKSNNNIQEFKNELENKRRENINISRNDFRKKIEADCLKYHVYGRVEEFMNSVEVKNILTENEKEINKYYDNIYNEKINEFNKHLNEKLELLTSMENDETKLKNSLTRLENDLRNYAFDFNEINDEILESLKIQYHLNLQSLCFDLSSDVVSKIETRGGCLIKINKNLWLNESNIGESLFNNIIKGNTDEYYSIKSEIINAPAHGDSLNKLVKTNYDRNMNQLIESVMKNENNKTSKDFYGFSQGHYKALLGDFKSIKPSDLNSTSDSGVTPELIAVTMGNYKMVSELMKKNNSNFSSPSPNGITSLLTAIFNKDEMMINLLLDHPNKIGDINYTNELNKTYLHYVCEYNMPDITKRIINLNGNMTIQDKKFGNSPLHLVCQNSSFETLKGIIEIFQSDHTNNYKNINFNIQRPDKRTPFHFSSKNSILCTKLLIRNNIANPSIQDCYGDNCYYSAIYSGRLDCYQQFQTTEYNKRFKETIKNAYNSYNNHRKSHDKIKYLKELFKNGQIKEIEQVISSMKNELPITNYDNCIELIDAACKGRKKDSIKYLSQLFALKKYPLMTFIGKNGLIDWIKEAIGFGCDLYESYHSETIFDCCIESDDILMLQHIFNFIDTVDKKFNTLLSNMICKVAIQNKTSFLRIISVLLELPKFKKSRISINSLCNTPKVTSTTFMILIENFKWIDLSTVDLFTAIKYTRPSVFREMVKLKKMISSNDLIKLEKNGKTRQDNLSILAEFYPERFNKYRYNPLLLESIETLLTKKEKLIENEKELELRYLLQEVNVGLTELTKDKELLPHLIMKYGNLWAMKSLPDNYAEFFFIENEQQYSPFDYTVEYKNTIEFIFDYFDSLNIDRKKKSNYILLSLDKIISNINELKMMDLLEIENFKNILNKYNYIFNYYNNNQENLFYILSKYPGLDIKDLFKSHSQNIDFNHQNIEGNTILMNLIENRNFEMVKDIINGHNINFETCNKEGDSYLHLLFREPISTTNYDEESLKLFYETTLTIISRKPSNVLLQNRKGETPYILASKIGNNTGLFLMSLFYPSKLIENYSINTTALHESCYMNKVNTVRYLVEYLNYDINQKVICKENHSFLSHFNSYSTPLHCAAKSSSLDTFKLLLQYGANPFIEDINHCDAITIALENGDKKMLEFLFNTPFMIHNSFNNSHLISLVKNPNAEKYVNMYITCNSIFQFNSISDENMNNLLMISCINNNPSMVNFFIETDIEILSQNKYGNNVLHLCCYSNSMSCASEILSIVEEEFIHKLLNIQNKEGETPLHVASDKGHFSLVALFLSYMNSNNKTFIKNNSNLSFIQQSIKSNNFDITLLFMEFYKLTLRDIKNMNLLDISFELDQFIIYYNNNKSKNEKVKDKLSQISVNKLESIDEVIQTSSNDNVNENELLEELSHQKIIDYKSYNGFNSILSKYCQLEIFNETFFIKYKSIIGNLNTLLVFKKWYLSNKAHLINKFITILSKVNGNKSSLEICEIFLNYILSQISSEYAEAVLNEMNELVLFCNSHENTQYFVKIINSVIISALSSNAKINVCNNLIPTIKDFRLLVESQPIQILENLKSIKFNISAYDFINNLIRMCNLKPHMALIQIKYANFIPPLLSEEVDELIQKYPIIHECIDSVLPIDKFIKTVLSSMKNISPEELDISLKCDQYLKNSKHLIITEKISLIENMLKILKMKSFSVITKELFSFIKAAEIYIVKSGKLKKIDKLIDNSKSLSDIILKLNTLNELPEFNFDDFANKLDMLLSRIGLDDNPQLKKLAQYFNIYYVKFGTNKNYSELGRQFGQEFRQLPTMENMAKLLAILSRGFEEVMKFTPYLIQILAIGSFLIHYTKNQNQKQKNIRGRIAQIKTGEGKSMIIAMLALSNALMGYFVDVITSTHYLAERDQVKFKKLFSLFGISSSNIIDHNPAKEDYDGIILYGTNTDFEFTLLREGVFIQNKNMTKPIDKNQLITREYHVSIVDECDNLFLDTALSSARIAYSSKYHYNWVYIPIFKYVKDHPIFPNIQDIRDLLNNYENGIHQTELLQISNEKLRKWVDAAKSALSHTINKDYIIGFNEKLQKKEIQIISSDTGRILHGSRWSNGVHEFVEVKEGLIPEEESSVIASICHPTYFQNYQTIFGLTGTIGEEIEKNEISEMYNVELYHLPRNFTEKLIIEKSEILDNQEQKYNRIIKLIQNNNLKQPMLILLENIQESIDFFNRLKDLGMDPLLLNDAQKEKEEYILEKAGNIGSILVSTNAAGRGTDILLSQEALEVGGLYVILGFFPKNSRIEYQGIGRAGRQGQKGKAKIVFSKDEWFVQEIVKTSSWNNNPNSYIDKTKYYYQIRNEYITRESNRRMKFIETERVCYKVLSHFFSFKRQLLQLFEDSKIKSTLKSELKPYSKFLMSHIDQLWADYYSEKIAERNHSLSEKTDNELFISFIEYFLKEFEFIQSHDPHYKNFKNNILIKKIISIKSHFNDNNIIKSNNTTKGIDYIYNRNDISNKINKFNTLNTTNENDLTNRNNITNEENSHNIVDEANKYFSLSSSSFNNNRNSFESSSSSSNNKNNNESSSSFIYFKKPHYWGMDVYVYLYSGDREISEWPGYKMTDSLDDFYSYEIQDDIVLYYYDEIDEIKIIFNDNSGNQSPYFMNEGYPLKIDYVYNENGISDKINKFNAHNTTNENDLTNRNNITNEENSHNIVDEAKKYFSLSSSSSNNNRNSFESSSSSSNNRNNNESSSSFIYFKKPHYWGMDVYVYLYSGDREISDWPGYKMTDSLDDFYSYEIQDEILLYYYDEIDEIKIIFNDNSGNQSPYFMNEGYPLRIDYVYNENDISDKIKKI</sequence>
<keyword evidence="8 12" id="KW-0472">Membrane</keyword>
<feature type="repeat" description="ANK" evidence="9">
    <location>
        <begin position="1737"/>
        <end position="1769"/>
    </location>
</feature>
<protein>
    <submittedName>
        <fullName evidence="15">Ankyrin</fullName>
    </submittedName>
</protein>
<reference evidence="15 16" key="1">
    <citation type="submission" date="2016-08" db="EMBL/GenBank/DDBJ databases">
        <title>A Parts List for Fungal Cellulosomes Revealed by Comparative Genomics.</title>
        <authorList>
            <consortium name="DOE Joint Genome Institute"/>
            <person name="Haitjema C.H."/>
            <person name="Gilmore S.P."/>
            <person name="Henske J.K."/>
            <person name="Solomon K.V."/>
            <person name="De Groot R."/>
            <person name="Kuo A."/>
            <person name="Mondo S.J."/>
            <person name="Salamov A.A."/>
            <person name="Labutti K."/>
            <person name="Zhao Z."/>
            <person name="Chiniquy J."/>
            <person name="Barry K."/>
            <person name="Brewer H.M."/>
            <person name="Purvine S.O."/>
            <person name="Wright A.T."/>
            <person name="Boxma B."/>
            <person name="Van Alen T."/>
            <person name="Hackstein J.H."/>
            <person name="Baker S.E."/>
            <person name="Grigoriev I.V."/>
            <person name="O'Malley M.A."/>
        </authorList>
    </citation>
    <scope>NUCLEOTIDE SEQUENCE [LARGE SCALE GENOMIC DNA]</scope>
    <source>
        <strain evidence="15 16">G1</strain>
    </source>
</reference>
<dbReference type="Pfam" id="PF21090">
    <property type="entry name" value="P-loop_SecA"/>
    <property type="match status" value="1"/>
</dbReference>
<dbReference type="Proteomes" id="UP000193920">
    <property type="component" value="Unassembled WGS sequence"/>
</dbReference>
<dbReference type="STRING" id="1754190.A0A1Y2DZP7"/>
<dbReference type="Gene3D" id="3.90.1440.10">
    <property type="entry name" value="SecA, preprotein cross-linking domain"/>
    <property type="match status" value="1"/>
</dbReference>
<keyword evidence="3" id="KW-0547">Nucleotide-binding</keyword>
<feature type="coiled-coil region" evidence="10">
    <location>
        <begin position="729"/>
        <end position="763"/>
    </location>
</feature>
<dbReference type="Pfam" id="PF13637">
    <property type="entry name" value="Ank_4"/>
    <property type="match status" value="1"/>
</dbReference>
<keyword evidence="12" id="KW-1133">Transmembrane helix</keyword>
<feature type="coiled-coil region" evidence="10">
    <location>
        <begin position="637"/>
        <end position="664"/>
    </location>
</feature>
<dbReference type="Pfam" id="PF07517">
    <property type="entry name" value="SecA_DEAD"/>
    <property type="match status" value="1"/>
</dbReference>
<dbReference type="GO" id="GO:0006886">
    <property type="term" value="P:intracellular protein transport"/>
    <property type="evidence" value="ECO:0007669"/>
    <property type="project" value="InterPro"/>
</dbReference>
<feature type="domain" description="Helicase C-terminal" evidence="13">
    <location>
        <begin position="2816"/>
        <end position="2977"/>
    </location>
</feature>
<accession>A0A1Y2DZP7</accession>
<dbReference type="InterPro" id="IPR014018">
    <property type="entry name" value="SecA_motor_DEAD"/>
</dbReference>
<dbReference type="EMBL" id="MCOG01000054">
    <property type="protein sequence ID" value="ORY64576.1"/>
    <property type="molecule type" value="Genomic_DNA"/>
</dbReference>
<feature type="transmembrane region" description="Helical" evidence="12">
    <location>
        <begin position="30"/>
        <end position="48"/>
    </location>
</feature>
<evidence type="ECO:0000256" key="2">
    <source>
        <dbReference type="ARBA" id="ARBA00022490"/>
    </source>
</evidence>
<dbReference type="InterPro" id="IPR013783">
    <property type="entry name" value="Ig-like_fold"/>
</dbReference>
<dbReference type="OrthoDB" id="2144505at2759"/>
<dbReference type="PROSITE" id="PS51194">
    <property type="entry name" value="HELICASE_CTER"/>
    <property type="match status" value="1"/>
</dbReference>
<dbReference type="Gene3D" id="2.60.40.10">
    <property type="entry name" value="Immunoglobulins"/>
    <property type="match status" value="2"/>
</dbReference>
<keyword evidence="6" id="KW-1278">Translocase</keyword>
<feature type="repeat" description="ANK" evidence="9">
    <location>
        <begin position="1910"/>
        <end position="1932"/>
    </location>
</feature>
<organism evidence="15 16">
    <name type="scientific">Neocallimastix californiae</name>
    <dbReference type="NCBI Taxonomy" id="1754190"/>
    <lineage>
        <taxon>Eukaryota</taxon>
        <taxon>Fungi</taxon>
        <taxon>Fungi incertae sedis</taxon>
        <taxon>Chytridiomycota</taxon>
        <taxon>Chytridiomycota incertae sedis</taxon>
        <taxon>Neocallimastigomycetes</taxon>
        <taxon>Neocallimastigales</taxon>
        <taxon>Neocallimastigaceae</taxon>
        <taxon>Neocallimastix</taxon>
    </lineage>
</organism>
<dbReference type="Pfam" id="PF01043">
    <property type="entry name" value="SecA_PP_bind"/>
    <property type="match status" value="1"/>
</dbReference>
<dbReference type="InterPro" id="IPR002110">
    <property type="entry name" value="Ankyrin_rpt"/>
</dbReference>
<name>A0A1Y2DZP7_9FUNG</name>
<keyword evidence="12" id="KW-0812">Transmembrane</keyword>
<dbReference type="InterPro" id="IPR027417">
    <property type="entry name" value="P-loop_NTPase"/>
</dbReference>
<keyword evidence="4" id="KW-0067">ATP-binding</keyword>
<feature type="transmembrane region" description="Helical" evidence="12">
    <location>
        <begin position="87"/>
        <end position="113"/>
    </location>
</feature>
<dbReference type="InterPro" id="IPR001650">
    <property type="entry name" value="Helicase_C-like"/>
</dbReference>
<feature type="region of interest" description="Disordered" evidence="11">
    <location>
        <begin position="3339"/>
        <end position="3364"/>
    </location>
</feature>
<keyword evidence="1" id="KW-0813">Transport</keyword>
<keyword evidence="2" id="KW-0963">Cytoplasm</keyword>
<dbReference type="SUPFAM" id="SSF81767">
    <property type="entry name" value="Pre-protein crosslinking domain of SecA"/>
    <property type="match status" value="1"/>
</dbReference>
<evidence type="ECO:0000256" key="12">
    <source>
        <dbReference type="SAM" id="Phobius"/>
    </source>
</evidence>
<evidence type="ECO:0000256" key="8">
    <source>
        <dbReference type="ARBA" id="ARBA00023136"/>
    </source>
</evidence>